<feature type="compositionally biased region" description="Basic and acidic residues" evidence="1">
    <location>
        <begin position="26"/>
        <end position="37"/>
    </location>
</feature>
<feature type="compositionally biased region" description="Polar residues" evidence="1">
    <location>
        <begin position="38"/>
        <end position="51"/>
    </location>
</feature>
<dbReference type="Gene3D" id="1.10.20.10">
    <property type="entry name" value="Histone, subunit A"/>
    <property type="match status" value="1"/>
</dbReference>
<dbReference type="HOGENOM" id="CLU_1295430_0_0_1"/>
<dbReference type="SUPFAM" id="SSF47113">
    <property type="entry name" value="Histone-fold"/>
    <property type="match status" value="1"/>
</dbReference>
<dbReference type="EMBL" id="BX284603">
    <property type="protein sequence ID" value="CCD66673.1"/>
    <property type="molecule type" value="Genomic_DNA"/>
</dbReference>
<dbReference type="SMR" id="Q23245"/>
<reference evidence="3 4" key="1">
    <citation type="journal article" date="1998" name="Science">
        <title>Genome sequence of the nematode C. elegans: a platform for investigating biology.</title>
        <authorList>
            <consortium name="The C. elegans sequencing consortium"/>
            <person name="Sulson J.E."/>
            <person name="Waterston R."/>
        </authorList>
    </citation>
    <scope>NUCLEOTIDE SEQUENCE [LARGE SCALE GENOMIC DNA]</scope>
    <source>
        <strain evidence="3 4">Bristol N2</strain>
    </source>
</reference>
<accession>Q23245</accession>
<feature type="region of interest" description="Disordered" evidence="1">
    <location>
        <begin position="1"/>
        <end position="85"/>
    </location>
</feature>
<dbReference type="AlphaFoldDB" id="Q23245"/>
<dbReference type="InterPro" id="IPR009072">
    <property type="entry name" value="Histone-fold"/>
</dbReference>
<dbReference type="AGR" id="WB:WBGene00022530"/>
<protein>
    <submittedName>
        <fullName evidence="3">Histone H2A/H2B/H3 domain-containing protein</fullName>
    </submittedName>
</protein>
<evidence type="ECO:0000313" key="5">
    <source>
        <dbReference type="WormBase" id="ZC155.2"/>
    </source>
</evidence>
<dbReference type="GO" id="GO:0046982">
    <property type="term" value="F:protein heterodimerization activity"/>
    <property type="evidence" value="ECO:0007669"/>
    <property type="project" value="InterPro"/>
</dbReference>
<feature type="compositionally biased region" description="Polar residues" evidence="1">
    <location>
        <begin position="1"/>
        <end position="19"/>
    </location>
</feature>
<proteinExistence type="predicted"/>
<dbReference type="GeneID" id="191089"/>
<dbReference type="GO" id="GO:0003677">
    <property type="term" value="F:DNA binding"/>
    <property type="evidence" value="ECO:0007669"/>
    <property type="project" value="InterPro"/>
</dbReference>
<dbReference type="PaxDb" id="6239-ZC155.2"/>
<keyword evidence="4" id="KW-1185">Reference proteome</keyword>
<dbReference type="InParanoid" id="Q23245"/>
<dbReference type="KEGG" id="cel:CELE_ZC155.2"/>
<dbReference type="Bgee" id="WBGene00022530">
    <property type="expression patterns" value="Expressed in larva and 1 other cell type or tissue"/>
</dbReference>
<dbReference type="RefSeq" id="NP_498108.1">
    <property type="nucleotide sequence ID" value="NM_065707.1"/>
</dbReference>
<dbReference type="WormBase" id="ZC155.2">
    <property type="protein sequence ID" value="CE01432"/>
    <property type="gene ID" value="WBGene00022530"/>
</dbReference>
<dbReference type="FunCoup" id="Q23245">
    <property type="interactions" value="32"/>
</dbReference>
<dbReference type="Proteomes" id="UP000001940">
    <property type="component" value="Chromosome III"/>
</dbReference>
<evidence type="ECO:0000313" key="4">
    <source>
        <dbReference type="Proteomes" id="UP000001940"/>
    </source>
</evidence>
<dbReference type="GO" id="GO:0005634">
    <property type="term" value="C:nucleus"/>
    <property type="evidence" value="ECO:0000318"/>
    <property type="project" value="GO_Central"/>
</dbReference>
<dbReference type="PIR" id="D88452">
    <property type="entry name" value="D88452"/>
</dbReference>
<dbReference type="CTD" id="191089"/>
<sequence>MRRVSINSFLEPNSPNVPNRVTIPDGDLRRNSDDTATDRISLTNQLGKSAYSTTTEDSIDSETSETRMDSSRTSEISGNVKEDPVSENQYVLENSESSESIVVDLEMPGMTLRSKASPRKRYMSKKEKDLNDEKKNFKDLVLTIGQNQIQDPDEDFQITKEAIDLLQSESDKILLEMFTSSNAIATAGERDILTPTDIQTARHIQMIMKKYKK</sequence>
<name>Q23245_CAEEL</name>
<evidence type="ECO:0000313" key="3">
    <source>
        <dbReference type="EMBL" id="CCD66673.1"/>
    </source>
</evidence>
<dbReference type="InterPro" id="IPR007125">
    <property type="entry name" value="H2A/H2B/H3"/>
</dbReference>
<evidence type="ECO:0000256" key="1">
    <source>
        <dbReference type="SAM" id="MobiDB-lite"/>
    </source>
</evidence>
<evidence type="ECO:0000259" key="2">
    <source>
        <dbReference type="Pfam" id="PF00125"/>
    </source>
</evidence>
<dbReference type="Pfam" id="PF00125">
    <property type="entry name" value="Histone"/>
    <property type="match status" value="1"/>
</dbReference>
<organism evidence="3 4">
    <name type="scientific">Caenorhabditis elegans</name>
    <dbReference type="NCBI Taxonomy" id="6239"/>
    <lineage>
        <taxon>Eukaryota</taxon>
        <taxon>Metazoa</taxon>
        <taxon>Ecdysozoa</taxon>
        <taxon>Nematoda</taxon>
        <taxon>Chromadorea</taxon>
        <taxon>Rhabditida</taxon>
        <taxon>Rhabditina</taxon>
        <taxon>Rhabditomorpha</taxon>
        <taxon>Rhabditoidea</taxon>
        <taxon>Rhabditidae</taxon>
        <taxon>Peloderinae</taxon>
        <taxon>Caenorhabditis</taxon>
    </lineage>
</organism>
<feature type="domain" description="Core Histone H2A/H2B/H3" evidence="2">
    <location>
        <begin position="120"/>
        <end position="204"/>
    </location>
</feature>
<dbReference type="STRING" id="6239.ZC155.2.1"/>
<dbReference type="UCSC" id="ZC155.2">
    <property type="organism name" value="c. elegans"/>
</dbReference>
<gene>
    <name evidence="3" type="ORF">CELE_ZC155.2</name>
    <name evidence="3 5" type="ORF">ZC155.2</name>
</gene>